<dbReference type="Proteomes" id="UP000824044">
    <property type="component" value="Unassembled WGS sequence"/>
</dbReference>
<dbReference type="GO" id="GO:0006260">
    <property type="term" value="P:DNA replication"/>
    <property type="evidence" value="ECO:0007669"/>
    <property type="project" value="InterPro"/>
</dbReference>
<dbReference type="GO" id="GO:0009295">
    <property type="term" value="C:nucleoid"/>
    <property type="evidence" value="ECO:0007669"/>
    <property type="project" value="TreeGrafter"/>
</dbReference>
<comment type="caution">
    <text evidence="5">The sequence shown here is derived from an EMBL/GenBank/DDBJ whole genome shotgun (WGS) entry which is preliminary data.</text>
</comment>
<feature type="region of interest" description="Disordered" evidence="4">
    <location>
        <begin position="104"/>
        <end position="140"/>
    </location>
</feature>
<protein>
    <recommendedName>
        <fullName evidence="2 3">Single-stranded DNA-binding protein</fullName>
        <shortName evidence="2">SSB</shortName>
    </recommendedName>
</protein>
<evidence type="ECO:0000256" key="3">
    <source>
        <dbReference type="PIRNR" id="PIRNR002070"/>
    </source>
</evidence>
<dbReference type="InterPro" id="IPR012340">
    <property type="entry name" value="NA-bd_OB-fold"/>
</dbReference>
<dbReference type="NCBIfam" id="TIGR00621">
    <property type="entry name" value="ssb"/>
    <property type="match status" value="1"/>
</dbReference>
<reference evidence="5" key="2">
    <citation type="submission" date="2021-04" db="EMBL/GenBank/DDBJ databases">
        <authorList>
            <person name="Gilroy R."/>
        </authorList>
    </citation>
    <scope>NUCLEOTIDE SEQUENCE</scope>
    <source>
        <strain evidence="5">CHK33-5263</strain>
    </source>
</reference>
<comment type="subunit">
    <text evidence="2">Homotetramer.</text>
</comment>
<evidence type="ECO:0000256" key="1">
    <source>
        <dbReference type="ARBA" id="ARBA00023125"/>
    </source>
</evidence>
<evidence type="ECO:0000256" key="2">
    <source>
        <dbReference type="HAMAP-Rule" id="MF_00984"/>
    </source>
</evidence>
<dbReference type="SUPFAM" id="SSF50249">
    <property type="entry name" value="Nucleic acid-binding proteins"/>
    <property type="match status" value="1"/>
</dbReference>
<sequence length="140" mass="15545">MTKVLLIGNLTRDPELTETAGGVSICRFGVAVNRYSGQEERQTDFYNVTAWRRLGETVARYTKKGHKIAVYGDLQIRQYEGNDGVRRTSVDVVAQDVEFLTPKQQSGDDFYSAPAANPQSAAPRKKPALEAFDDDGDIPF</sequence>
<evidence type="ECO:0000313" key="6">
    <source>
        <dbReference type="Proteomes" id="UP000824044"/>
    </source>
</evidence>
<comment type="caution">
    <text evidence="2">Lacks conserved residue(s) required for the propagation of feature annotation.</text>
</comment>
<dbReference type="PIRSF" id="PIRSF002070">
    <property type="entry name" value="SSB"/>
    <property type="match status" value="1"/>
</dbReference>
<dbReference type="GO" id="GO:0003697">
    <property type="term" value="F:single-stranded DNA binding"/>
    <property type="evidence" value="ECO:0007669"/>
    <property type="project" value="UniProtKB-UniRule"/>
</dbReference>
<dbReference type="Gene3D" id="2.40.50.140">
    <property type="entry name" value="Nucleic acid-binding proteins"/>
    <property type="match status" value="1"/>
</dbReference>
<reference evidence="5" key="1">
    <citation type="journal article" date="2021" name="PeerJ">
        <title>Extensive microbial diversity within the chicken gut microbiome revealed by metagenomics and culture.</title>
        <authorList>
            <person name="Gilroy R."/>
            <person name="Ravi A."/>
            <person name="Getino M."/>
            <person name="Pursley I."/>
            <person name="Horton D.L."/>
            <person name="Alikhan N.F."/>
            <person name="Baker D."/>
            <person name="Gharbi K."/>
            <person name="Hall N."/>
            <person name="Watson M."/>
            <person name="Adriaenssens E.M."/>
            <person name="Foster-Nyarko E."/>
            <person name="Jarju S."/>
            <person name="Secka A."/>
            <person name="Antonio M."/>
            <person name="Oren A."/>
            <person name="Chaudhuri R.R."/>
            <person name="La Ragione R."/>
            <person name="Hildebrand F."/>
            <person name="Pallen M.J."/>
        </authorList>
    </citation>
    <scope>NUCLEOTIDE SEQUENCE</scope>
    <source>
        <strain evidence="5">CHK33-5263</strain>
    </source>
</reference>
<dbReference type="PANTHER" id="PTHR10302:SF27">
    <property type="entry name" value="SINGLE-STRANDED DNA-BINDING PROTEIN"/>
    <property type="match status" value="1"/>
</dbReference>
<keyword evidence="1 2" id="KW-0238">DNA-binding</keyword>
<gene>
    <name evidence="5" type="ORF">H9812_07210</name>
</gene>
<feature type="compositionally biased region" description="Low complexity" evidence="4">
    <location>
        <begin position="112"/>
        <end position="122"/>
    </location>
</feature>
<evidence type="ECO:0000313" key="5">
    <source>
        <dbReference type="EMBL" id="HIZ25233.1"/>
    </source>
</evidence>
<dbReference type="Pfam" id="PF00436">
    <property type="entry name" value="SSB"/>
    <property type="match status" value="1"/>
</dbReference>
<dbReference type="InterPro" id="IPR011344">
    <property type="entry name" value="ssDNA-bd"/>
</dbReference>
<dbReference type="EMBL" id="DXBS01000133">
    <property type="protein sequence ID" value="HIZ25233.1"/>
    <property type="molecule type" value="Genomic_DNA"/>
</dbReference>
<accession>A0A9D2DY96</accession>
<name>A0A9D2DY96_9FIRM</name>
<dbReference type="InterPro" id="IPR000424">
    <property type="entry name" value="Primosome_PriB/ssb"/>
</dbReference>
<feature type="compositionally biased region" description="Acidic residues" evidence="4">
    <location>
        <begin position="131"/>
        <end position="140"/>
    </location>
</feature>
<dbReference type="HAMAP" id="MF_00984">
    <property type="entry name" value="SSB"/>
    <property type="match status" value="1"/>
</dbReference>
<evidence type="ECO:0000256" key="4">
    <source>
        <dbReference type="SAM" id="MobiDB-lite"/>
    </source>
</evidence>
<organism evidence="5 6">
    <name type="scientific">Candidatus Gallimonas intestinigallinarum</name>
    <dbReference type="NCBI Taxonomy" id="2838604"/>
    <lineage>
        <taxon>Bacteria</taxon>
        <taxon>Bacillati</taxon>
        <taxon>Bacillota</taxon>
        <taxon>Clostridia</taxon>
        <taxon>Candidatus Gallimonas</taxon>
    </lineage>
</organism>
<dbReference type="AlphaFoldDB" id="A0A9D2DY96"/>
<dbReference type="PANTHER" id="PTHR10302">
    <property type="entry name" value="SINGLE-STRANDED DNA-BINDING PROTEIN"/>
    <property type="match status" value="1"/>
</dbReference>
<dbReference type="CDD" id="cd04496">
    <property type="entry name" value="SSB_OBF"/>
    <property type="match status" value="1"/>
</dbReference>
<dbReference type="PROSITE" id="PS50935">
    <property type="entry name" value="SSB"/>
    <property type="match status" value="1"/>
</dbReference>
<proteinExistence type="inferred from homology"/>